<dbReference type="Gene3D" id="3.40.50.1470">
    <property type="entry name" value="Peptidyl-tRNA hydrolase"/>
    <property type="match status" value="1"/>
</dbReference>
<dbReference type="AlphaFoldDB" id="A0A6B9VCA2"/>
<dbReference type="SUPFAM" id="SSF53178">
    <property type="entry name" value="Peptidyl-tRNA hydrolase-like"/>
    <property type="match status" value="1"/>
</dbReference>
<dbReference type="GO" id="GO:0004045">
    <property type="term" value="F:peptidyl-tRNA hydrolase activity"/>
    <property type="evidence" value="ECO:0007669"/>
    <property type="project" value="InterPro"/>
</dbReference>
<dbReference type="Proteomes" id="UP000464620">
    <property type="component" value="Chromosome B09"/>
</dbReference>
<evidence type="ECO:0000313" key="1">
    <source>
        <dbReference type="EMBL" id="QHN78324.1"/>
    </source>
</evidence>
<organism evidence="1 2">
    <name type="scientific">Arachis hypogaea</name>
    <name type="common">Peanut</name>
    <dbReference type="NCBI Taxonomy" id="3818"/>
    <lineage>
        <taxon>Eukaryota</taxon>
        <taxon>Viridiplantae</taxon>
        <taxon>Streptophyta</taxon>
        <taxon>Embryophyta</taxon>
        <taxon>Tracheophyta</taxon>
        <taxon>Spermatophyta</taxon>
        <taxon>Magnoliopsida</taxon>
        <taxon>eudicotyledons</taxon>
        <taxon>Gunneridae</taxon>
        <taxon>Pentapetalae</taxon>
        <taxon>rosids</taxon>
        <taxon>fabids</taxon>
        <taxon>Fabales</taxon>
        <taxon>Fabaceae</taxon>
        <taxon>Papilionoideae</taxon>
        <taxon>50 kb inversion clade</taxon>
        <taxon>dalbergioids sensu lato</taxon>
        <taxon>Dalbergieae</taxon>
        <taxon>Pterocarpus clade</taxon>
        <taxon>Arachis</taxon>
    </lineage>
</organism>
<sequence length="93" mass="10284">MLHAASPAPGFCLSYPRNLHCPRDSTEPSIRARSPVCCSVPETKNGATKVEYTPWLVVGLGNPGNKYHGTRLMTSYLSLVKKAWRKVEARRNG</sequence>
<name>A0A6B9VCA2_ARAHY</name>
<proteinExistence type="predicted"/>
<protein>
    <submittedName>
        <fullName evidence="1">Chloroplastic group IIB intron splicing facilitator CRS2-B</fullName>
    </submittedName>
</protein>
<gene>
    <name evidence="1" type="ORF">DS421_19g660410</name>
</gene>
<dbReference type="EMBL" id="CP031001">
    <property type="protein sequence ID" value="QHN78324.1"/>
    <property type="molecule type" value="Genomic_DNA"/>
</dbReference>
<reference evidence="1 2" key="1">
    <citation type="submission" date="2020-01" db="EMBL/GenBank/DDBJ databases">
        <title>Genome sequence of Arachis hypogaea, cultivar Shitouqi.</title>
        <authorList>
            <person name="Zhuang W."/>
            <person name="Chen H."/>
            <person name="Varshney R."/>
            <person name="Wang D."/>
            <person name="Ming R."/>
        </authorList>
    </citation>
    <scope>NUCLEOTIDE SEQUENCE [LARGE SCALE GENOMIC DNA]</scope>
    <source>
        <tissue evidence="1">Young leaf</tissue>
    </source>
</reference>
<dbReference type="InterPro" id="IPR036416">
    <property type="entry name" value="Pept_tRNA_hydro_sf"/>
</dbReference>
<evidence type="ECO:0000313" key="2">
    <source>
        <dbReference type="Proteomes" id="UP000464620"/>
    </source>
</evidence>
<accession>A0A6B9VCA2</accession>